<reference evidence="6 7" key="1">
    <citation type="submission" date="2018-10" db="EMBL/GenBank/DDBJ databases">
        <title>Genomic Encyclopedia of Archaeal and Bacterial Type Strains, Phase II (KMG-II): from individual species to whole genera.</title>
        <authorList>
            <person name="Goeker M."/>
        </authorList>
    </citation>
    <scope>NUCLEOTIDE SEQUENCE [LARGE SCALE GENOMIC DNA]</scope>
    <source>
        <strain evidence="6 7">DSM 15094</strain>
    </source>
</reference>
<dbReference type="InterPro" id="IPR016032">
    <property type="entry name" value="Sig_transdc_resp-reg_C-effctor"/>
</dbReference>
<dbReference type="Gene3D" id="3.40.50.2300">
    <property type="match status" value="1"/>
</dbReference>
<dbReference type="CDD" id="cd17535">
    <property type="entry name" value="REC_NarL-like"/>
    <property type="match status" value="1"/>
</dbReference>
<sequence length="220" mass="24963">MLKKIRIHLADDHQILIDGIRTLLHTIPVFEVVGFSLNGSSIFNEVTDNKSDILILDINMPEKDGIEVIKEFSEKGFPCKVIILSSHDDLRIIKEVMKLGASGYLTKKCAGENIVEAIQTVSRGEEYFCKSVREKIFNTLTKDNPKVNRQESNPNSILTERELEIITLISLEYSGKEISDRLFISTNTVETHRKNIMKKLDAKNSISLVKYALRNNLVKS</sequence>
<dbReference type="AlphaFoldDB" id="A0A495S9H6"/>
<dbReference type="GO" id="GO:0000160">
    <property type="term" value="P:phosphorelay signal transduction system"/>
    <property type="evidence" value="ECO:0007669"/>
    <property type="project" value="InterPro"/>
</dbReference>
<dbReference type="SUPFAM" id="SSF46894">
    <property type="entry name" value="C-terminal effector domain of the bipartite response regulators"/>
    <property type="match status" value="1"/>
</dbReference>
<dbReference type="InterPro" id="IPR058245">
    <property type="entry name" value="NreC/VraR/RcsB-like_REC"/>
</dbReference>
<dbReference type="Pfam" id="PF00072">
    <property type="entry name" value="Response_reg"/>
    <property type="match status" value="1"/>
</dbReference>
<keyword evidence="7" id="KW-1185">Reference proteome</keyword>
<gene>
    <name evidence="6" type="ORF">BC952_1520</name>
</gene>
<evidence type="ECO:0000256" key="1">
    <source>
        <dbReference type="ARBA" id="ARBA00022553"/>
    </source>
</evidence>
<feature type="domain" description="HTH luxR-type" evidence="4">
    <location>
        <begin position="151"/>
        <end position="216"/>
    </location>
</feature>
<dbReference type="InterPro" id="IPR039420">
    <property type="entry name" value="WalR-like"/>
</dbReference>
<dbReference type="GO" id="GO:0003677">
    <property type="term" value="F:DNA binding"/>
    <property type="evidence" value="ECO:0007669"/>
    <property type="project" value="UniProtKB-KW"/>
</dbReference>
<dbReference type="RefSeq" id="WP_121364856.1">
    <property type="nucleotide sequence ID" value="NZ_RBXA01000001.1"/>
</dbReference>
<feature type="modified residue" description="4-aspartylphosphate" evidence="3">
    <location>
        <position position="57"/>
    </location>
</feature>
<dbReference type="PROSITE" id="PS50110">
    <property type="entry name" value="RESPONSE_REGULATORY"/>
    <property type="match status" value="1"/>
</dbReference>
<dbReference type="PANTHER" id="PTHR43214:SF43">
    <property type="entry name" value="TWO-COMPONENT RESPONSE REGULATOR"/>
    <property type="match status" value="1"/>
</dbReference>
<keyword evidence="2" id="KW-0238">DNA-binding</keyword>
<dbReference type="Proteomes" id="UP000280091">
    <property type="component" value="Unassembled WGS sequence"/>
</dbReference>
<feature type="domain" description="Response regulatory" evidence="5">
    <location>
        <begin position="6"/>
        <end position="122"/>
    </location>
</feature>
<dbReference type="CDD" id="cd06170">
    <property type="entry name" value="LuxR_C_like"/>
    <property type="match status" value="1"/>
</dbReference>
<evidence type="ECO:0000313" key="7">
    <source>
        <dbReference type="Proteomes" id="UP000280091"/>
    </source>
</evidence>
<dbReference type="PRINTS" id="PR00038">
    <property type="entry name" value="HTHLUXR"/>
</dbReference>
<evidence type="ECO:0000313" key="6">
    <source>
        <dbReference type="EMBL" id="RKS95816.1"/>
    </source>
</evidence>
<dbReference type="InterPro" id="IPR011006">
    <property type="entry name" value="CheY-like_superfamily"/>
</dbReference>
<dbReference type="PROSITE" id="PS50043">
    <property type="entry name" value="HTH_LUXR_2"/>
    <property type="match status" value="1"/>
</dbReference>
<accession>A0A495S9H6</accession>
<dbReference type="EMBL" id="RBXA01000001">
    <property type="protein sequence ID" value="RKS95816.1"/>
    <property type="molecule type" value="Genomic_DNA"/>
</dbReference>
<organism evidence="6 7">
    <name type="scientific">Flavobacterium limicola</name>
    <dbReference type="NCBI Taxonomy" id="180441"/>
    <lineage>
        <taxon>Bacteria</taxon>
        <taxon>Pseudomonadati</taxon>
        <taxon>Bacteroidota</taxon>
        <taxon>Flavobacteriia</taxon>
        <taxon>Flavobacteriales</taxon>
        <taxon>Flavobacteriaceae</taxon>
        <taxon>Flavobacterium</taxon>
    </lineage>
</organism>
<dbReference type="SUPFAM" id="SSF52172">
    <property type="entry name" value="CheY-like"/>
    <property type="match status" value="1"/>
</dbReference>
<comment type="caution">
    <text evidence="6">The sequence shown here is derived from an EMBL/GenBank/DDBJ whole genome shotgun (WGS) entry which is preliminary data.</text>
</comment>
<dbReference type="SMART" id="SM00421">
    <property type="entry name" value="HTH_LUXR"/>
    <property type="match status" value="1"/>
</dbReference>
<dbReference type="GO" id="GO:0006355">
    <property type="term" value="P:regulation of DNA-templated transcription"/>
    <property type="evidence" value="ECO:0007669"/>
    <property type="project" value="InterPro"/>
</dbReference>
<keyword evidence="1 3" id="KW-0597">Phosphoprotein</keyword>
<dbReference type="InterPro" id="IPR001789">
    <property type="entry name" value="Sig_transdc_resp-reg_receiver"/>
</dbReference>
<evidence type="ECO:0000256" key="3">
    <source>
        <dbReference type="PROSITE-ProRule" id="PRU00169"/>
    </source>
</evidence>
<proteinExistence type="predicted"/>
<dbReference type="OrthoDB" id="9795108at2"/>
<evidence type="ECO:0000259" key="5">
    <source>
        <dbReference type="PROSITE" id="PS50110"/>
    </source>
</evidence>
<dbReference type="InterPro" id="IPR000792">
    <property type="entry name" value="Tscrpt_reg_LuxR_C"/>
</dbReference>
<protein>
    <submittedName>
        <fullName evidence="6">LuxR family two component transcriptional regulator</fullName>
    </submittedName>
</protein>
<dbReference type="Pfam" id="PF00196">
    <property type="entry name" value="GerE"/>
    <property type="match status" value="1"/>
</dbReference>
<name>A0A495S9H6_9FLAO</name>
<dbReference type="SMART" id="SM00448">
    <property type="entry name" value="REC"/>
    <property type="match status" value="1"/>
</dbReference>
<evidence type="ECO:0000259" key="4">
    <source>
        <dbReference type="PROSITE" id="PS50043"/>
    </source>
</evidence>
<dbReference type="PANTHER" id="PTHR43214">
    <property type="entry name" value="TWO-COMPONENT RESPONSE REGULATOR"/>
    <property type="match status" value="1"/>
</dbReference>
<evidence type="ECO:0000256" key="2">
    <source>
        <dbReference type="ARBA" id="ARBA00023125"/>
    </source>
</evidence>